<dbReference type="PATRIC" id="fig|1141662.3.peg.3920"/>
<evidence type="ECO:0000256" key="7">
    <source>
        <dbReference type="SAM" id="Phobius"/>
    </source>
</evidence>
<feature type="domain" description="Major facilitator superfamily (MFS) profile" evidence="8">
    <location>
        <begin position="18"/>
        <end position="411"/>
    </location>
</feature>
<keyword evidence="3" id="KW-1003">Cell membrane</keyword>
<dbReference type="eggNOG" id="COG2814">
    <property type="taxonomic scope" value="Bacteria"/>
</dbReference>
<evidence type="ECO:0000259" key="8">
    <source>
        <dbReference type="PROSITE" id="PS50850"/>
    </source>
</evidence>
<evidence type="ECO:0000256" key="2">
    <source>
        <dbReference type="ARBA" id="ARBA00022448"/>
    </source>
</evidence>
<gene>
    <name evidence="9" type="ORF">OOA_19299</name>
</gene>
<dbReference type="Pfam" id="PF07690">
    <property type="entry name" value="MFS_1"/>
    <property type="match status" value="1"/>
</dbReference>
<evidence type="ECO:0000256" key="5">
    <source>
        <dbReference type="ARBA" id="ARBA00022989"/>
    </source>
</evidence>
<keyword evidence="10" id="KW-1185">Reference proteome</keyword>
<feature type="transmembrane region" description="Helical" evidence="7">
    <location>
        <begin position="265"/>
        <end position="287"/>
    </location>
</feature>
<evidence type="ECO:0000256" key="1">
    <source>
        <dbReference type="ARBA" id="ARBA00004651"/>
    </source>
</evidence>
<feature type="transmembrane region" description="Helical" evidence="7">
    <location>
        <begin position="143"/>
        <end position="167"/>
    </location>
</feature>
<dbReference type="SUPFAM" id="SSF103473">
    <property type="entry name" value="MFS general substrate transporter"/>
    <property type="match status" value="1"/>
</dbReference>
<dbReference type="InterPro" id="IPR011701">
    <property type="entry name" value="MFS"/>
</dbReference>
<feature type="transmembrane region" description="Helical" evidence="7">
    <location>
        <begin position="109"/>
        <end position="131"/>
    </location>
</feature>
<evidence type="ECO:0000256" key="4">
    <source>
        <dbReference type="ARBA" id="ARBA00022692"/>
    </source>
</evidence>
<feature type="transmembrane region" description="Helical" evidence="7">
    <location>
        <begin position="84"/>
        <end position="103"/>
    </location>
</feature>
<name>K8VXN8_9GAMM</name>
<feature type="transmembrane region" description="Helical" evidence="7">
    <location>
        <begin position="317"/>
        <end position="336"/>
    </location>
</feature>
<dbReference type="PROSITE" id="PS50850">
    <property type="entry name" value="MFS"/>
    <property type="match status" value="1"/>
</dbReference>
<feature type="transmembrane region" description="Helical" evidence="7">
    <location>
        <begin position="383"/>
        <end position="403"/>
    </location>
</feature>
<evidence type="ECO:0000313" key="10">
    <source>
        <dbReference type="Proteomes" id="UP000009336"/>
    </source>
</evidence>
<evidence type="ECO:0000256" key="3">
    <source>
        <dbReference type="ARBA" id="ARBA00022475"/>
    </source>
</evidence>
<proteinExistence type="predicted"/>
<keyword evidence="5 7" id="KW-1133">Transmembrane helix</keyword>
<dbReference type="InterPro" id="IPR036259">
    <property type="entry name" value="MFS_trans_sf"/>
</dbReference>
<feature type="transmembrane region" description="Helical" evidence="7">
    <location>
        <begin position="294"/>
        <end position="311"/>
    </location>
</feature>
<dbReference type="InterPro" id="IPR020846">
    <property type="entry name" value="MFS_dom"/>
</dbReference>
<accession>K8VXN8</accession>
<feature type="transmembrane region" description="Helical" evidence="7">
    <location>
        <begin position="357"/>
        <end position="377"/>
    </location>
</feature>
<feature type="transmembrane region" description="Helical" evidence="7">
    <location>
        <begin position="229"/>
        <end position="253"/>
    </location>
</feature>
<dbReference type="OrthoDB" id="3285778at2"/>
<dbReference type="PANTHER" id="PTHR23517">
    <property type="entry name" value="RESISTANCE PROTEIN MDTM, PUTATIVE-RELATED-RELATED"/>
    <property type="match status" value="1"/>
</dbReference>
<evidence type="ECO:0000256" key="6">
    <source>
        <dbReference type="ARBA" id="ARBA00023136"/>
    </source>
</evidence>
<keyword evidence="6 7" id="KW-0472">Membrane</keyword>
<protein>
    <submittedName>
        <fullName evidence="9">MDR-type permease</fullName>
    </submittedName>
</protein>
<dbReference type="Proteomes" id="UP000009336">
    <property type="component" value="Unassembled WGS sequence"/>
</dbReference>
<dbReference type="PANTHER" id="PTHR23517:SF3">
    <property type="entry name" value="INTEGRAL MEMBRANE TRANSPORT PROTEIN"/>
    <property type="match status" value="1"/>
</dbReference>
<dbReference type="HOGENOM" id="CLU_001265_60_4_6"/>
<dbReference type="InterPro" id="IPR050171">
    <property type="entry name" value="MFS_Transporters"/>
</dbReference>
<feature type="transmembrane region" description="Helical" evidence="7">
    <location>
        <begin position="173"/>
        <end position="196"/>
    </location>
</feature>
<organism evidence="9 10">
    <name type="scientific">Providencia burhodogranariea DSM 19968</name>
    <dbReference type="NCBI Taxonomy" id="1141662"/>
    <lineage>
        <taxon>Bacteria</taxon>
        <taxon>Pseudomonadati</taxon>
        <taxon>Pseudomonadota</taxon>
        <taxon>Gammaproteobacteria</taxon>
        <taxon>Enterobacterales</taxon>
        <taxon>Morganellaceae</taxon>
        <taxon>Providencia</taxon>
    </lineage>
</organism>
<comment type="caution">
    <text evidence="9">The sequence shown here is derived from an EMBL/GenBank/DDBJ whole genome shotgun (WGS) entry which is preliminary data.</text>
</comment>
<sequence>MIKKILGAAIVYIGLPSNIYFIAIARLILGLGNFILPFMLLLLTERFNYSATIATSLTMGVTGAYFIGSMLGGKLSDKIGHKHVFVYGELAGAVVLLACGFFLSTPIVIPFLLFGAYLFFGLALPASNALVADLSNPKNRDAIMSLSYLAFNLGSSVGPLVAGYLFWDHTHWIFWGNGLTSLIGALIVLFGVTSIYKEKITTQKVLSNVEFEQPIAGTIWTILSERPRIIIFSFLCSLMWVVMTQMTVANPLYLNFMFDSYGPVLFGQLCTFSCLAIVLITPILITLTSKKSDIITLAYSGIFFSVGYLLVMSGKMIPTQFIAWFFLSAGEILLYTKEGIYLANQSPISHRGRIQSFSISIRYIFLMPSFILIGFAIDNFGYQYTWMLIILIAVLPTFGFIIMDKFLRKNNLIDNANKTHSENIRD</sequence>
<dbReference type="GO" id="GO:0005886">
    <property type="term" value="C:plasma membrane"/>
    <property type="evidence" value="ECO:0007669"/>
    <property type="project" value="UniProtKB-SubCell"/>
</dbReference>
<feature type="transmembrane region" description="Helical" evidence="7">
    <location>
        <begin position="49"/>
        <end position="72"/>
    </location>
</feature>
<dbReference type="RefSeq" id="WP_008913822.1">
    <property type="nucleotide sequence ID" value="NZ_KB233227.1"/>
</dbReference>
<dbReference type="GO" id="GO:0022857">
    <property type="term" value="F:transmembrane transporter activity"/>
    <property type="evidence" value="ECO:0007669"/>
    <property type="project" value="InterPro"/>
</dbReference>
<reference evidence="9 10" key="1">
    <citation type="journal article" date="2012" name="BMC Genomics">
        <title>Comparative genomics of bacteria in the genus Providencia isolated from wild Drosophila melanogaster.</title>
        <authorList>
            <person name="Galac M.R."/>
            <person name="Lazzaro B.P."/>
        </authorList>
    </citation>
    <scope>NUCLEOTIDE SEQUENCE [LARGE SCALE GENOMIC DNA]</scope>
    <source>
        <strain evidence="9 10">DSM 19968</strain>
    </source>
</reference>
<dbReference type="Gene3D" id="1.20.1250.20">
    <property type="entry name" value="MFS general substrate transporter like domains"/>
    <property type="match status" value="1"/>
</dbReference>
<dbReference type="EMBL" id="AKKL01000055">
    <property type="protein sequence ID" value="EKT52904.1"/>
    <property type="molecule type" value="Genomic_DNA"/>
</dbReference>
<evidence type="ECO:0000313" key="9">
    <source>
        <dbReference type="EMBL" id="EKT52904.1"/>
    </source>
</evidence>
<keyword evidence="4 7" id="KW-0812">Transmembrane</keyword>
<dbReference type="AlphaFoldDB" id="K8VXN8"/>
<keyword evidence="2" id="KW-0813">Transport</keyword>
<comment type="subcellular location">
    <subcellularLocation>
        <location evidence="1">Cell membrane</location>
        <topology evidence="1">Multi-pass membrane protein</topology>
    </subcellularLocation>
</comment>